<proteinExistence type="predicted"/>
<feature type="region of interest" description="Disordered" evidence="1">
    <location>
        <begin position="75"/>
        <end position="105"/>
    </location>
</feature>
<accession>A0A2K3JNK1</accession>
<feature type="compositionally biased region" description="Polar residues" evidence="1">
    <location>
        <begin position="96"/>
        <end position="105"/>
    </location>
</feature>
<evidence type="ECO:0000313" key="3">
    <source>
        <dbReference type="Proteomes" id="UP000236291"/>
    </source>
</evidence>
<evidence type="ECO:0000256" key="1">
    <source>
        <dbReference type="SAM" id="MobiDB-lite"/>
    </source>
</evidence>
<dbReference type="EMBL" id="ASHM01072047">
    <property type="protein sequence ID" value="PNX55580.1"/>
    <property type="molecule type" value="Genomic_DNA"/>
</dbReference>
<reference evidence="2 3" key="1">
    <citation type="journal article" date="2014" name="Am. J. Bot.">
        <title>Genome assembly and annotation for red clover (Trifolium pratense; Fabaceae).</title>
        <authorList>
            <person name="Istvanek J."/>
            <person name="Jaros M."/>
            <person name="Krenek A."/>
            <person name="Repkova J."/>
        </authorList>
    </citation>
    <scope>NUCLEOTIDE SEQUENCE [LARGE SCALE GENOMIC DNA]</scope>
    <source>
        <strain evidence="3">cv. Tatra</strain>
        <tissue evidence="2">Young leaves</tissue>
    </source>
</reference>
<reference evidence="2 3" key="2">
    <citation type="journal article" date="2017" name="Front. Plant Sci.">
        <title>Gene Classification and Mining of Molecular Markers Useful in Red Clover (Trifolium pratense) Breeding.</title>
        <authorList>
            <person name="Istvanek J."/>
            <person name="Dluhosova J."/>
            <person name="Dluhos P."/>
            <person name="Patkova L."/>
            <person name="Nedelnik J."/>
            <person name="Repkova J."/>
        </authorList>
    </citation>
    <scope>NUCLEOTIDE SEQUENCE [LARGE SCALE GENOMIC DNA]</scope>
    <source>
        <strain evidence="3">cv. Tatra</strain>
        <tissue evidence="2">Young leaves</tissue>
    </source>
</reference>
<organism evidence="2 3">
    <name type="scientific">Trifolium pratense</name>
    <name type="common">Red clover</name>
    <dbReference type="NCBI Taxonomy" id="57577"/>
    <lineage>
        <taxon>Eukaryota</taxon>
        <taxon>Viridiplantae</taxon>
        <taxon>Streptophyta</taxon>
        <taxon>Embryophyta</taxon>
        <taxon>Tracheophyta</taxon>
        <taxon>Spermatophyta</taxon>
        <taxon>Magnoliopsida</taxon>
        <taxon>eudicotyledons</taxon>
        <taxon>Gunneridae</taxon>
        <taxon>Pentapetalae</taxon>
        <taxon>rosids</taxon>
        <taxon>fabids</taxon>
        <taxon>Fabales</taxon>
        <taxon>Fabaceae</taxon>
        <taxon>Papilionoideae</taxon>
        <taxon>50 kb inversion clade</taxon>
        <taxon>NPAAA clade</taxon>
        <taxon>Hologalegina</taxon>
        <taxon>IRL clade</taxon>
        <taxon>Trifolieae</taxon>
        <taxon>Trifolium</taxon>
    </lineage>
</organism>
<comment type="caution">
    <text evidence="2">The sequence shown here is derived from an EMBL/GenBank/DDBJ whole genome shotgun (WGS) entry which is preliminary data.</text>
</comment>
<dbReference type="AlphaFoldDB" id="A0A2K3JNK1"/>
<dbReference type="Proteomes" id="UP000236291">
    <property type="component" value="Unassembled WGS sequence"/>
</dbReference>
<name>A0A2K3JNK1_TRIPR</name>
<gene>
    <name evidence="2" type="ORF">L195_g049209</name>
</gene>
<sequence>GFEEHWFKEGENVIGEKTTEMSMAKPTETSSQSKMVMATPRPTETLALVEVGSSLAGFIENITSSTCGQIKCIEGNTKDTNGVQTNDNLEQDKDVQCSTRTTTKV</sequence>
<feature type="compositionally biased region" description="Polar residues" evidence="1">
    <location>
        <begin position="78"/>
        <end position="88"/>
    </location>
</feature>
<protein>
    <submittedName>
        <fullName evidence="2">Uncharacterized protein</fullName>
    </submittedName>
</protein>
<evidence type="ECO:0000313" key="2">
    <source>
        <dbReference type="EMBL" id="PNX55580.1"/>
    </source>
</evidence>
<feature type="non-terminal residue" evidence="2">
    <location>
        <position position="1"/>
    </location>
</feature>